<evidence type="ECO:0000256" key="1">
    <source>
        <dbReference type="SAM" id="SignalP"/>
    </source>
</evidence>
<name>A0A543CI54_9ACTN</name>
<sequence>MASNWPQTIPERMPRTLIAFIVAPAIAAQPTASAMPNSGHGDHGGSVNGWADPYGYHIAAKSPEERQSKTTRVQGKIRSNDKSHSSAFCTEAAIGARVADPLAAMAGTPVTCGNDAPTITPKMLAQQAWNTLWLPLPNAQTAPPRGARGLVGLPEWVWITRRQWRPLEKRTAAGGVWARVTANPQRLVIRPGSGLPDKTCAGPGVAYDPRRPVSVQRTDCSYIFDRASGSLPGKVYRVGVSVVWSGSWTGSGGAGGSLPEITRSAGFSLRVGEAQGLYG</sequence>
<keyword evidence="1" id="KW-0732">Signal</keyword>
<reference evidence="2 3" key="1">
    <citation type="submission" date="2019-06" db="EMBL/GenBank/DDBJ databases">
        <title>Sequencing the genomes of 1000 actinobacteria strains.</title>
        <authorList>
            <person name="Klenk H.-P."/>
        </authorList>
    </citation>
    <scope>NUCLEOTIDE SEQUENCE [LARGE SCALE GENOMIC DNA]</scope>
    <source>
        <strain evidence="2 3">DSM 102200</strain>
    </source>
</reference>
<protein>
    <submittedName>
        <fullName evidence="2">Uncharacterized protein</fullName>
    </submittedName>
</protein>
<feature type="chain" id="PRO_5021854436" evidence="1">
    <location>
        <begin position="35"/>
        <end position="279"/>
    </location>
</feature>
<feature type="signal peptide" evidence="1">
    <location>
        <begin position="1"/>
        <end position="34"/>
    </location>
</feature>
<evidence type="ECO:0000313" key="3">
    <source>
        <dbReference type="Proteomes" id="UP000316096"/>
    </source>
</evidence>
<dbReference type="AlphaFoldDB" id="A0A543CI54"/>
<dbReference type="Proteomes" id="UP000316096">
    <property type="component" value="Unassembled WGS sequence"/>
</dbReference>
<evidence type="ECO:0000313" key="2">
    <source>
        <dbReference type="EMBL" id="TQL96587.1"/>
    </source>
</evidence>
<dbReference type="EMBL" id="VFOZ01000001">
    <property type="protein sequence ID" value="TQL96587.1"/>
    <property type="molecule type" value="Genomic_DNA"/>
</dbReference>
<keyword evidence="3" id="KW-1185">Reference proteome</keyword>
<comment type="caution">
    <text evidence="2">The sequence shown here is derived from an EMBL/GenBank/DDBJ whole genome shotgun (WGS) entry which is preliminary data.</text>
</comment>
<gene>
    <name evidence="2" type="ORF">FB559_2126</name>
</gene>
<organism evidence="2 3">
    <name type="scientific">Actinoallomurus bryophytorum</name>
    <dbReference type="NCBI Taxonomy" id="1490222"/>
    <lineage>
        <taxon>Bacteria</taxon>
        <taxon>Bacillati</taxon>
        <taxon>Actinomycetota</taxon>
        <taxon>Actinomycetes</taxon>
        <taxon>Streptosporangiales</taxon>
        <taxon>Thermomonosporaceae</taxon>
        <taxon>Actinoallomurus</taxon>
    </lineage>
</organism>
<proteinExistence type="predicted"/>
<accession>A0A543CI54</accession>